<comment type="caution">
    <text evidence="2">The sequence shown here is derived from an EMBL/GenBank/DDBJ whole genome shotgun (WGS) entry which is preliminary data.</text>
</comment>
<evidence type="ECO:0000256" key="1">
    <source>
        <dbReference type="ARBA" id="ARBA00022729"/>
    </source>
</evidence>
<dbReference type="Pfam" id="PF13517">
    <property type="entry name" value="FG-GAP_3"/>
    <property type="match status" value="1"/>
</dbReference>
<dbReference type="AlphaFoldDB" id="A0A6L7G4Q6"/>
<organism evidence="2 3">
    <name type="scientific">Pseudooceanicola albus</name>
    <dbReference type="NCBI Taxonomy" id="2692189"/>
    <lineage>
        <taxon>Bacteria</taxon>
        <taxon>Pseudomonadati</taxon>
        <taxon>Pseudomonadota</taxon>
        <taxon>Alphaproteobacteria</taxon>
        <taxon>Rhodobacterales</taxon>
        <taxon>Paracoccaceae</taxon>
        <taxon>Pseudooceanicola</taxon>
    </lineage>
</organism>
<evidence type="ECO:0000313" key="3">
    <source>
        <dbReference type="Proteomes" id="UP000477911"/>
    </source>
</evidence>
<evidence type="ECO:0000313" key="2">
    <source>
        <dbReference type="EMBL" id="MXN18991.1"/>
    </source>
</evidence>
<dbReference type="SUPFAM" id="SSF69318">
    <property type="entry name" value="Integrin alpha N-terminal domain"/>
    <property type="match status" value="1"/>
</dbReference>
<name>A0A6L7G4Q6_9RHOB</name>
<keyword evidence="1" id="KW-0732">Signal</keyword>
<dbReference type="EMBL" id="WUMU01000016">
    <property type="protein sequence ID" value="MXN18991.1"/>
    <property type="molecule type" value="Genomic_DNA"/>
</dbReference>
<proteinExistence type="predicted"/>
<gene>
    <name evidence="2" type="ORF">GR170_14175</name>
</gene>
<dbReference type="InterPro" id="IPR013517">
    <property type="entry name" value="FG-GAP"/>
</dbReference>
<dbReference type="InterPro" id="IPR028994">
    <property type="entry name" value="Integrin_alpha_N"/>
</dbReference>
<sequence>MAAGGTGDCAARPPDRARRRTARRWQWPVRRALPSWRPWRAGLCVCLALLLPSAVSAEPRIEAARLILPTGRYPHGVLGDRIEHGGMALQLSDGRQLRMILPESLVFEDTAPRLADLDGDGAPEVLVVESSLSRGARLAVWDAQGRRSATAFIGQPWRWLAPLGAADLDGDGRIEIAYVDRPHLVKTLRLLRYEDGALTPLASAPDVSNHRIGWTEIAGGLRLCPGTPPEMILADGDWHQVLALRLTPQGAILRRVLGPYAGLDSLASAQRCD</sequence>
<dbReference type="Proteomes" id="UP000477911">
    <property type="component" value="Unassembled WGS sequence"/>
</dbReference>
<keyword evidence="3" id="KW-1185">Reference proteome</keyword>
<reference evidence="2 3" key="1">
    <citation type="submission" date="2019-12" db="EMBL/GenBank/DDBJ databases">
        <authorList>
            <person name="Li M."/>
        </authorList>
    </citation>
    <scope>NUCLEOTIDE SEQUENCE [LARGE SCALE GENOMIC DNA]</scope>
    <source>
        <strain evidence="2 3">GBMRC 2024</strain>
    </source>
</reference>
<protein>
    <submittedName>
        <fullName evidence="2">VCBS repeat-containing protein</fullName>
    </submittedName>
</protein>
<accession>A0A6L7G4Q6</accession>